<dbReference type="InterPro" id="IPR013830">
    <property type="entry name" value="SGNH_hydro"/>
</dbReference>
<organism evidence="2">
    <name type="scientific">Candidatus Kentrum sp. TUN</name>
    <dbReference type="NCBI Taxonomy" id="2126343"/>
    <lineage>
        <taxon>Bacteria</taxon>
        <taxon>Pseudomonadati</taxon>
        <taxon>Pseudomonadota</taxon>
        <taxon>Gammaproteobacteria</taxon>
        <taxon>Candidatus Kentrum</taxon>
    </lineage>
</organism>
<dbReference type="GO" id="GO:0016788">
    <property type="term" value="F:hydrolase activity, acting on ester bonds"/>
    <property type="evidence" value="ECO:0007669"/>
    <property type="project" value="UniProtKB-ARBA"/>
</dbReference>
<evidence type="ECO:0000259" key="1">
    <source>
        <dbReference type="Pfam" id="PF13472"/>
    </source>
</evidence>
<evidence type="ECO:0000313" key="2">
    <source>
        <dbReference type="EMBL" id="VFK55233.1"/>
    </source>
</evidence>
<dbReference type="InterPro" id="IPR036514">
    <property type="entry name" value="SGNH_hydro_sf"/>
</dbReference>
<dbReference type="Pfam" id="PF13472">
    <property type="entry name" value="Lipase_GDSL_2"/>
    <property type="match status" value="1"/>
</dbReference>
<gene>
    <name evidence="2" type="ORF">BECKTUN1418D_GA0071000_102910</name>
</gene>
<name>A0A450ZN36_9GAMM</name>
<feature type="domain" description="SGNH hydrolase-type esterase" evidence="1">
    <location>
        <begin position="82"/>
        <end position="253"/>
    </location>
</feature>
<dbReference type="EMBL" id="CAADFX010000029">
    <property type="protein sequence ID" value="VFK55233.1"/>
    <property type="molecule type" value="Genomic_DNA"/>
</dbReference>
<accession>A0A450ZN36</accession>
<proteinExistence type="predicted"/>
<sequence>MYQENNEELLSEVFKYNPIIATQASDNYIFEANFWLGHGLIGTDPREDEYGSKGEFIGQDGYVSFRKVREAVKDKKGLIVNFGDSSTSGWDSEQVGSSNPLFQYQTYSDVLRDRLQEDFVVLNAGVPGYSSLQGLRRARQILGWCKEAGITIDYATIYFGNNDSVCNGNIQEKDALPTHRDIRLEEKYERSIGDAVEIVKATYQRALRKELETFIVPRVFLGDYKRNLKVMLHLLKRENTVPILIEPVTPLYWMPGRRITRTEKILEEFYVTNHSLATKQLWKARGIYETAMEYVSDPVKQRESLERALELDRICPRIPRAYRKALRTVAEREGTPLIRTAVDHSEAFDSANFVDYTHPRGELNAMIAEGVLDKITEIETDGALRERCVAINRDFLVDEPPLTNYQQSLLRQIEMNRTVASAVKQVAMPVWESEPAPNMYTIRMPKGAG</sequence>
<reference evidence="2" key="1">
    <citation type="submission" date="2019-02" db="EMBL/GenBank/DDBJ databases">
        <authorList>
            <person name="Gruber-Vodicka R. H."/>
            <person name="Seah K. B. B."/>
        </authorList>
    </citation>
    <scope>NUCLEOTIDE SEQUENCE</scope>
    <source>
        <strain evidence="2">BECK_BY1</strain>
    </source>
</reference>
<dbReference type="SUPFAM" id="SSF52266">
    <property type="entry name" value="SGNH hydrolase"/>
    <property type="match status" value="1"/>
</dbReference>
<dbReference type="AlphaFoldDB" id="A0A450ZN36"/>
<protein>
    <submittedName>
        <fullName evidence="2">GDSL-like Lipase/Acylhydrolase family</fullName>
    </submittedName>
</protein>
<keyword evidence="2" id="KW-0378">Hydrolase</keyword>
<dbReference type="Gene3D" id="3.40.50.1110">
    <property type="entry name" value="SGNH hydrolase"/>
    <property type="match status" value="1"/>
</dbReference>